<keyword evidence="3" id="KW-1185">Reference proteome</keyword>
<evidence type="ECO:0000313" key="3">
    <source>
        <dbReference type="Proteomes" id="UP000324222"/>
    </source>
</evidence>
<dbReference type="GO" id="GO:0046872">
    <property type="term" value="F:metal ion binding"/>
    <property type="evidence" value="ECO:0007669"/>
    <property type="project" value="UniProtKB-UniRule"/>
</dbReference>
<dbReference type="GO" id="GO:0030178">
    <property type="term" value="P:negative regulation of Wnt signaling pathway"/>
    <property type="evidence" value="ECO:0007669"/>
    <property type="project" value="UniProtKB-UniRule"/>
</dbReference>
<keyword evidence="1 2" id="KW-0645">Protease</keyword>
<gene>
    <name evidence="2" type="primary">TRABD2B</name>
    <name evidence="2" type="ORF">E2C01_067092</name>
</gene>
<dbReference type="InterPro" id="IPR040230">
    <property type="entry name" value="TIKI1/2-like"/>
</dbReference>
<keyword evidence="1" id="KW-1003">Cell membrane</keyword>
<proteinExistence type="inferred from homology"/>
<comment type="similarity">
    <text evidence="1">Belongs to the TIKI family.</text>
</comment>
<evidence type="ECO:0000256" key="1">
    <source>
        <dbReference type="RuleBase" id="RU369069"/>
    </source>
</evidence>
<comment type="cofactor">
    <cofactor evidence="1">
        <name>Mn(2+)</name>
        <dbReference type="ChEBI" id="CHEBI:29035"/>
    </cofactor>
    <cofactor evidence="1">
        <name>Co(2+)</name>
        <dbReference type="ChEBI" id="CHEBI:48828"/>
    </cofactor>
    <text evidence="1">Divalent metal cations. Mn(2+) or Co(2+).</text>
</comment>
<sequence>MLRRVVKGESEAEACVSVVYRVAGRVVFALNHTLAQQEILREGDGRLTYTTDHLITHYNCGNLDAVIFSQDTTQLEFVVKLTKDF</sequence>
<dbReference type="GO" id="GO:0005886">
    <property type="term" value="C:plasma membrane"/>
    <property type="evidence" value="ECO:0007669"/>
    <property type="project" value="UniProtKB-SubCell"/>
</dbReference>
<dbReference type="EMBL" id="VSRR010035404">
    <property type="protein sequence ID" value="MPC72779.1"/>
    <property type="molecule type" value="Genomic_DNA"/>
</dbReference>
<accession>A0A5B7HSN8</accession>
<dbReference type="PANTHER" id="PTHR31120">
    <property type="entry name" value="METALLOPROTEASE TIKI"/>
    <property type="match status" value="1"/>
</dbReference>
<evidence type="ECO:0000313" key="2">
    <source>
        <dbReference type="EMBL" id="MPC72779.1"/>
    </source>
</evidence>
<dbReference type="Proteomes" id="UP000324222">
    <property type="component" value="Unassembled WGS sequence"/>
</dbReference>
<dbReference type="AlphaFoldDB" id="A0A5B7HSN8"/>
<dbReference type="GO" id="GO:0004222">
    <property type="term" value="F:metalloendopeptidase activity"/>
    <property type="evidence" value="ECO:0007669"/>
    <property type="project" value="UniProtKB-UniRule"/>
</dbReference>
<name>A0A5B7HSN8_PORTR</name>
<comment type="function">
    <text evidence="1">Metalloprotease that acts as a negative regulator of the Wnt signaling pathway.</text>
</comment>
<keyword evidence="1 2" id="KW-0482">Metalloprotease</keyword>
<dbReference type="EC" id="3.4.-.-" evidence="1"/>
<organism evidence="2 3">
    <name type="scientific">Portunus trituberculatus</name>
    <name type="common">Swimming crab</name>
    <name type="synonym">Neptunus trituberculatus</name>
    <dbReference type="NCBI Taxonomy" id="210409"/>
    <lineage>
        <taxon>Eukaryota</taxon>
        <taxon>Metazoa</taxon>
        <taxon>Ecdysozoa</taxon>
        <taxon>Arthropoda</taxon>
        <taxon>Crustacea</taxon>
        <taxon>Multicrustacea</taxon>
        <taxon>Malacostraca</taxon>
        <taxon>Eumalacostraca</taxon>
        <taxon>Eucarida</taxon>
        <taxon>Decapoda</taxon>
        <taxon>Pleocyemata</taxon>
        <taxon>Brachyura</taxon>
        <taxon>Eubrachyura</taxon>
        <taxon>Portunoidea</taxon>
        <taxon>Portunidae</taxon>
        <taxon>Portuninae</taxon>
        <taxon>Portunus</taxon>
    </lineage>
</organism>
<keyword evidence="1" id="KW-0879">Wnt signaling pathway</keyword>
<dbReference type="GO" id="GO:0006508">
    <property type="term" value="P:proteolysis"/>
    <property type="evidence" value="ECO:0007669"/>
    <property type="project" value="UniProtKB-KW"/>
</dbReference>
<dbReference type="PANTHER" id="PTHR31120:SF6">
    <property type="entry name" value="METALLOPROTEASE TIKI HOMOLOG"/>
    <property type="match status" value="1"/>
</dbReference>
<comment type="caution">
    <text evidence="2">The sequence shown here is derived from an EMBL/GenBank/DDBJ whole genome shotgun (WGS) entry which is preliminary data.</text>
</comment>
<keyword evidence="1" id="KW-0479">Metal-binding</keyword>
<keyword evidence="1" id="KW-0378">Hydrolase</keyword>
<protein>
    <recommendedName>
        <fullName evidence="1">Metalloprotease TIKI homolog</fullName>
        <ecNumber evidence="1">3.4.-.-</ecNumber>
    </recommendedName>
</protein>
<dbReference type="OrthoDB" id="10040378at2759"/>
<keyword evidence="1" id="KW-0472">Membrane</keyword>
<keyword evidence="1" id="KW-0732">Signal</keyword>
<comment type="subcellular location">
    <subcellularLocation>
        <location evidence="1">Cell membrane</location>
        <topology evidence="1">Single-pass type I membrane protein</topology>
    </subcellularLocation>
</comment>
<reference evidence="2 3" key="1">
    <citation type="submission" date="2019-05" db="EMBL/GenBank/DDBJ databases">
        <title>Another draft genome of Portunus trituberculatus and its Hox gene families provides insights of decapod evolution.</title>
        <authorList>
            <person name="Jeong J.-H."/>
            <person name="Song I."/>
            <person name="Kim S."/>
            <person name="Choi T."/>
            <person name="Kim D."/>
            <person name="Ryu S."/>
            <person name="Kim W."/>
        </authorList>
    </citation>
    <scope>NUCLEOTIDE SEQUENCE [LARGE SCALE GENOMIC DNA]</scope>
    <source>
        <tissue evidence="2">Muscle</tissue>
    </source>
</reference>
<dbReference type="GO" id="GO:0016055">
    <property type="term" value="P:Wnt signaling pathway"/>
    <property type="evidence" value="ECO:0007669"/>
    <property type="project" value="UniProtKB-KW"/>
</dbReference>